<dbReference type="PANTHER" id="PTHR30250">
    <property type="entry name" value="PST FAMILY PREDICTED COLANIC ACID TRANSPORTER"/>
    <property type="match status" value="1"/>
</dbReference>
<feature type="transmembrane region" description="Helical" evidence="6">
    <location>
        <begin position="175"/>
        <end position="200"/>
    </location>
</feature>
<feature type="transmembrane region" description="Helical" evidence="6">
    <location>
        <begin position="85"/>
        <end position="107"/>
    </location>
</feature>
<evidence type="ECO:0000256" key="4">
    <source>
        <dbReference type="ARBA" id="ARBA00022989"/>
    </source>
</evidence>
<dbReference type="RefSeq" id="WP_114745679.1">
    <property type="nucleotide sequence ID" value="NZ_QQAY01000005.1"/>
</dbReference>
<evidence type="ECO:0000256" key="1">
    <source>
        <dbReference type="ARBA" id="ARBA00004651"/>
    </source>
</evidence>
<protein>
    <submittedName>
        <fullName evidence="7">Stage V sporulation protein B</fullName>
    </submittedName>
</protein>
<feature type="transmembrane region" description="Helical" evidence="6">
    <location>
        <begin position="266"/>
        <end position="291"/>
    </location>
</feature>
<sequence length="445" mass="50426">MNTFLRGSILLIAVAFAGECLEFFINMVLAKEIGAHGMGLYMSIMPFIFLVVVIASLELPISISKMIAEKEEKYHKSMLGHAFKFALYSTIAFSLAALAVFPAIPVFNHYHPILRWLLLALIPVISISSVARGYFMGIQQMGKIAAANFLRKFLQLVFLVYLYKWFDFTMEKALLVAICTLIGSELVILIYLMIAYFIQYQDIKKRKVHHHTEGKVVRKDLLAVSVPTTALRIFHALTAAVQPFLIKTALMHAGLTETMSTEQFGILTGVAFTIGFFPAFIAHSLLIILIPTVSEHYSKRNREALQSLLQKVLIFTFLYGVPAILLFSFEGERLTQLFFHSSDAEYYLQLLWPFFLFHYFITPMQAFLIGLGLVKDAFFHSVIATVVTFTMIYIMGAMPSLQMNGIILAMNSGALLLCLLHYATICKKIEMPMFFGRLFNDYSRR</sequence>
<dbReference type="InterPro" id="IPR024923">
    <property type="entry name" value="PG_synth_SpoVB"/>
</dbReference>
<feature type="transmembrane region" description="Helical" evidence="6">
    <location>
        <begin position="221"/>
        <end position="246"/>
    </location>
</feature>
<feature type="transmembrane region" description="Helical" evidence="6">
    <location>
        <begin position="113"/>
        <end position="135"/>
    </location>
</feature>
<keyword evidence="2" id="KW-1003">Cell membrane</keyword>
<evidence type="ECO:0000256" key="3">
    <source>
        <dbReference type="ARBA" id="ARBA00022692"/>
    </source>
</evidence>
<keyword evidence="8" id="KW-1185">Reference proteome</keyword>
<dbReference type="GO" id="GO:0042910">
    <property type="term" value="F:xenobiotic transmembrane transporter activity"/>
    <property type="evidence" value="ECO:0007669"/>
    <property type="project" value="InterPro"/>
</dbReference>
<accession>A0A370GER3</accession>
<name>A0A370GER3_9BACI</name>
<keyword evidence="5 6" id="KW-0472">Membrane</keyword>
<feature type="transmembrane region" description="Helical" evidence="6">
    <location>
        <begin position="401"/>
        <end position="423"/>
    </location>
</feature>
<feature type="transmembrane region" description="Helical" evidence="6">
    <location>
        <begin position="377"/>
        <end position="395"/>
    </location>
</feature>
<comment type="subcellular location">
    <subcellularLocation>
        <location evidence="1">Cell membrane</location>
        <topology evidence="1">Multi-pass membrane protein</topology>
    </subcellularLocation>
</comment>
<keyword evidence="4 6" id="KW-1133">Transmembrane helix</keyword>
<feature type="transmembrane region" description="Helical" evidence="6">
    <location>
        <begin position="144"/>
        <end position="163"/>
    </location>
</feature>
<dbReference type="PANTHER" id="PTHR30250:SF24">
    <property type="entry name" value="STAGE V SPORULATION PROTEIN B"/>
    <property type="match status" value="1"/>
</dbReference>
<evidence type="ECO:0000256" key="5">
    <source>
        <dbReference type="ARBA" id="ARBA00023136"/>
    </source>
</evidence>
<dbReference type="CDD" id="cd13124">
    <property type="entry name" value="MATE_SpoVB_like"/>
    <property type="match status" value="1"/>
</dbReference>
<evidence type="ECO:0000256" key="2">
    <source>
        <dbReference type="ARBA" id="ARBA00022475"/>
    </source>
</evidence>
<dbReference type="Proteomes" id="UP000255326">
    <property type="component" value="Unassembled WGS sequence"/>
</dbReference>
<comment type="caution">
    <text evidence="7">The sequence shown here is derived from an EMBL/GenBank/DDBJ whole genome shotgun (WGS) entry which is preliminary data.</text>
</comment>
<dbReference type="GO" id="GO:0005886">
    <property type="term" value="C:plasma membrane"/>
    <property type="evidence" value="ECO:0007669"/>
    <property type="project" value="UniProtKB-SubCell"/>
</dbReference>
<dbReference type="PIRSF" id="PIRSF038958">
    <property type="entry name" value="PG_synth_SpoVB"/>
    <property type="match status" value="1"/>
</dbReference>
<proteinExistence type="predicted"/>
<dbReference type="InterPro" id="IPR050833">
    <property type="entry name" value="Poly_Biosynth_Transport"/>
</dbReference>
<dbReference type="AlphaFoldDB" id="A0A370GER3"/>
<dbReference type="GO" id="GO:0015297">
    <property type="term" value="F:antiporter activity"/>
    <property type="evidence" value="ECO:0007669"/>
    <property type="project" value="InterPro"/>
</dbReference>
<reference evidence="7 8" key="1">
    <citation type="submission" date="2018-07" db="EMBL/GenBank/DDBJ databases">
        <title>Genomic Encyclopedia of Type Strains, Phase IV (KMG-IV): sequencing the most valuable type-strain genomes for metagenomic binning, comparative biology and taxonomic classification.</title>
        <authorList>
            <person name="Goeker M."/>
        </authorList>
    </citation>
    <scope>NUCLEOTIDE SEQUENCE [LARGE SCALE GENOMIC DNA]</scope>
    <source>
        <strain evidence="7 8">DSM 25281</strain>
    </source>
</reference>
<dbReference type="OrthoDB" id="9775950at2"/>
<feature type="transmembrane region" description="Helical" evidence="6">
    <location>
        <begin position="40"/>
        <end position="64"/>
    </location>
</feature>
<feature type="transmembrane region" description="Helical" evidence="6">
    <location>
        <begin position="312"/>
        <end position="329"/>
    </location>
</feature>
<evidence type="ECO:0000256" key="6">
    <source>
        <dbReference type="SAM" id="Phobius"/>
    </source>
</evidence>
<feature type="transmembrane region" description="Helical" evidence="6">
    <location>
        <begin position="349"/>
        <end position="370"/>
    </location>
</feature>
<dbReference type="InterPro" id="IPR002528">
    <property type="entry name" value="MATE_fam"/>
</dbReference>
<organism evidence="7 8">
    <name type="scientific">Falsibacillus pallidus</name>
    <dbReference type="NCBI Taxonomy" id="493781"/>
    <lineage>
        <taxon>Bacteria</taxon>
        <taxon>Bacillati</taxon>
        <taxon>Bacillota</taxon>
        <taxon>Bacilli</taxon>
        <taxon>Bacillales</taxon>
        <taxon>Bacillaceae</taxon>
        <taxon>Falsibacillus</taxon>
    </lineage>
</organism>
<keyword evidence="3 6" id="KW-0812">Transmembrane</keyword>
<evidence type="ECO:0000313" key="7">
    <source>
        <dbReference type="EMBL" id="RDI42295.1"/>
    </source>
</evidence>
<dbReference type="Pfam" id="PF01943">
    <property type="entry name" value="Polysacc_synt"/>
    <property type="match status" value="1"/>
</dbReference>
<evidence type="ECO:0000313" key="8">
    <source>
        <dbReference type="Proteomes" id="UP000255326"/>
    </source>
</evidence>
<gene>
    <name evidence="7" type="ORF">DFR59_105136</name>
</gene>
<dbReference type="Pfam" id="PF01554">
    <property type="entry name" value="MatE"/>
    <property type="match status" value="1"/>
</dbReference>
<dbReference type="EMBL" id="QQAY01000005">
    <property type="protein sequence ID" value="RDI42295.1"/>
    <property type="molecule type" value="Genomic_DNA"/>
</dbReference>
<dbReference type="InterPro" id="IPR002797">
    <property type="entry name" value="Polysacc_synth"/>
</dbReference>